<feature type="transmembrane region" description="Helical" evidence="6">
    <location>
        <begin position="41"/>
        <end position="62"/>
    </location>
</feature>
<evidence type="ECO:0000256" key="6">
    <source>
        <dbReference type="SAM" id="Phobius"/>
    </source>
</evidence>
<keyword evidence="4 6" id="KW-1133">Transmembrane helix</keyword>
<dbReference type="RefSeq" id="WP_118400491.1">
    <property type="nucleotide sequence ID" value="NZ_CABJGD010000016.1"/>
</dbReference>
<protein>
    <recommendedName>
        <fullName evidence="9">Polysaccharide biosynthesis protein</fullName>
    </recommendedName>
</protein>
<feature type="transmembrane region" description="Helical" evidence="6">
    <location>
        <begin position="466"/>
        <end position="487"/>
    </location>
</feature>
<feature type="transmembrane region" description="Helical" evidence="6">
    <location>
        <begin position="184"/>
        <end position="205"/>
    </location>
</feature>
<feature type="transmembrane region" description="Helical" evidence="6">
    <location>
        <begin position="377"/>
        <end position="399"/>
    </location>
</feature>
<reference evidence="7 8" key="1">
    <citation type="submission" date="2018-08" db="EMBL/GenBank/DDBJ databases">
        <title>A genome reference for cultivated species of the human gut microbiota.</title>
        <authorList>
            <person name="Zou Y."/>
            <person name="Xue W."/>
            <person name="Luo G."/>
        </authorList>
    </citation>
    <scope>NUCLEOTIDE SEQUENCE [LARGE SCALE GENOMIC DNA]</scope>
    <source>
        <strain evidence="7 8">AM42-38</strain>
    </source>
</reference>
<feature type="transmembrane region" description="Helical" evidence="6">
    <location>
        <begin position="405"/>
        <end position="428"/>
    </location>
</feature>
<evidence type="ECO:0000256" key="4">
    <source>
        <dbReference type="ARBA" id="ARBA00022989"/>
    </source>
</evidence>
<dbReference type="EMBL" id="QSFT01000016">
    <property type="protein sequence ID" value="RHA75396.1"/>
    <property type="molecule type" value="Genomic_DNA"/>
</dbReference>
<name>A0A413SZF5_9BACT</name>
<gene>
    <name evidence="7" type="ORF">DW921_08760</name>
</gene>
<feature type="transmembrane region" description="Helical" evidence="6">
    <location>
        <begin position="123"/>
        <end position="145"/>
    </location>
</feature>
<evidence type="ECO:0008006" key="9">
    <source>
        <dbReference type="Google" id="ProtNLM"/>
    </source>
</evidence>
<evidence type="ECO:0000313" key="7">
    <source>
        <dbReference type="EMBL" id="RHA75396.1"/>
    </source>
</evidence>
<feature type="transmembrane region" description="Helical" evidence="6">
    <location>
        <begin position="440"/>
        <end position="460"/>
    </location>
</feature>
<keyword evidence="5 6" id="KW-0472">Membrane</keyword>
<evidence type="ECO:0000256" key="5">
    <source>
        <dbReference type="ARBA" id="ARBA00023136"/>
    </source>
</evidence>
<comment type="subcellular location">
    <subcellularLocation>
        <location evidence="1">Cell membrane</location>
        <topology evidence="1">Multi-pass membrane protein</topology>
    </subcellularLocation>
</comment>
<dbReference type="PANTHER" id="PTHR30250">
    <property type="entry name" value="PST FAMILY PREDICTED COLANIC ACID TRANSPORTER"/>
    <property type="match status" value="1"/>
</dbReference>
<dbReference type="GO" id="GO:0005886">
    <property type="term" value="C:plasma membrane"/>
    <property type="evidence" value="ECO:0007669"/>
    <property type="project" value="UniProtKB-SubCell"/>
</dbReference>
<sequence>MSTANRVIKNTGFLYAKMGITMFISLYTTRLILNSLGASDFGIFNIVGGAIAMLGFLNSAMASATQRFMSYSEGEGDKEKQKGIFNVSFILHFGISIIIGISLLIVGYFFFNGILNIPQDRIFAAKVVYGSLIISTMFTIMTVPYDATMNTHENMKYYAIVGIFEAMLKLSVAFICVYTTFDKLIVYGSLMACIPLVTLSIMRIYCHTHYEECIIAPKKYFDKKLMKEMTSFAGWNLLGTMSVMISQYGMNIILNIFHGTIANAAQGISAQINGQLSVLGGAIKKSINPVITKSVGAQNNELMLKATIWGTKIVFWSTSICFLPLLIDTSYILNLWLKNPPTYTVIFCRLLFITYLIEQLTLFLPQAIFSVGKIRNCQVIFSILNFCPIVITYIAFQFFNAPAYTLYAVTLIVYAIRGYSIMYYANALCNISLKSYLRNVILRCSISFTIPILTGIIIQSFLSESIIRLVLIIVITTLVYCFLIFTIGSTKEERLFYTNKIKFLSNKIMHHGN</sequence>
<organism evidence="7 8">
    <name type="scientific">Phocaeicola coprophilus</name>
    <dbReference type="NCBI Taxonomy" id="387090"/>
    <lineage>
        <taxon>Bacteria</taxon>
        <taxon>Pseudomonadati</taxon>
        <taxon>Bacteroidota</taxon>
        <taxon>Bacteroidia</taxon>
        <taxon>Bacteroidales</taxon>
        <taxon>Bacteroidaceae</taxon>
        <taxon>Phocaeicola</taxon>
    </lineage>
</organism>
<evidence type="ECO:0000256" key="3">
    <source>
        <dbReference type="ARBA" id="ARBA00022692"/>
    </source>
</evidence>
<evidence type="ECO:0000313" key="8">
    <source>
        <dbReference type="Proteomes" id="UP000283855"/>
    </source>
</evidence>
<feature type="transmembrane region" description="Helical" evidence="6">
    <location>
        <begin position="343"/>
        <end position="365"/>
    </location>
</feature>
<dbReference type="Proteomes" id="UP000283855">
    <property type="component" value="Unassembled WGS sequence"/>
</dbReference>
<evidence type="ECO:0000256" key="1">
    <source>
        <dbReference type="ARBA" id="ARBA00004651"/>
    </source>
</evidence>
<accession>A0A413SZF5</accession>
<feature type="transmembrane region" description="Helical" evidence="6">
    <location>
        <begin position="157"/>
        <end position="178"/>
    </location>
</feature>
<comment type="caution">
    <text evidence="7">The sequence shown here is derived from an EMBL/GenBank/DDBJ whole genome shotgun (WGS) entry which is preliminary data.</text>
</comment>
<feature type="transmembrane region" description="Helical" evidence="6">
    <location>
        <begin position="313"/>
        <end position="337"/>
    </location>
</feature>
<proteinExistence type="predicted"/>
<dbReference type="AlphaFoldDB" id="A0A413SZF5"/>
<evidence type="ECO:0000256" key="2">
    <source>
        <dbReference type="ARBA" id="ARBA00022475"/>
    </source>
</evidence>
<keyword evidence="2" id="KW-1003">Cell membrane</keyword>
<keyword evidence="3 6" id="KW-0812">Transmembrane</keyword>
<feature type="transmembrane region" description="Helical" evidence="6">
    <location>
        <begin position="12"/>
        <end position="29"/>
    </location>
</feature>
<dbReference type="InterPro" id="IPR050833">
    <property type="entry name" value="Poly_Biosynth_Transport"/>
</dbReference>
<dbReference type="PANTHER" id="PTHR30250:SF26">
    <property type="entry name" value="PSMA PROTEIN"/>
    <property type="match status" value="1"/>
</dbReference>
<feature type="transmembrane region" description="Helical" evidence="6">
    <location>
        <begin position="83"/>
        <end position="111"/>
    </location>
</feature>